<dbReference type="PIRSF" id="PIRSF006386">
    <property type="entry name" value="HCCAis_GSTk"/>
    <property type="match status" value="1"/>
</dbReference>
<comment type="similarity">
    <text evidence="1">Belongs to the GST superfamily. NadH family.</text>
</comment>
<evidence type="ECO:0000313" key="4">
    <source>
        <dbReference type="EMBL" id="PPE75236.1"/>
    </source>
</evidence>
<proteinExistence type="inferred from homology"/>
<comment type="caution">
    <text evidence="4">The sequence shown here is derived from an EMBL/GenBank/DDBJ whole genome shotgun (WGS) entry which is preliminary data.</text>
</comment>
<dbReference type="AlphaFoldDB" id="A0A2S5TJR7"/>
<dbReference type="GO" id="GO:0004602">
    <property type="term" value="F:glutathione peroxidase activity"/>
    <property type="evidence" value="ECO:0007669"/>
    <property type="project" value="TreeGrafter"/>
</dbReference>
<protein>
    <recommendedName>
        <fullName evidence="1">2-hydroxychromene-2-carboxylate isomerase</fullName>
        <ecNumber evidence="1">5.99.1.4</ecNumber>
    </recommendedName>
</protein>
<evidence type="ECO:0000259" key="3">
    <source>
        <dbReference type="Pfam" id="PF01323"/>
    </source>
</evidence>
<dbReference type="CDD" id="cd03022">
    <property type="entry name" value="DsbA_HCCA_Iso"/>
    <property type="match status" value="1"/>
</dbReference>
<sequence length="227" mass="25327">MFDDPGRLYFFFDFISHNAWLAWNRIPELARRHGLALEPVPVLFAGLLNAHGQKGPAEVPAKNQWMIWNVLRKARQLGIPLAPPHSHPFNPLLPLRLACCGQDADQRLKLIDALFRAAWAEGRPVSEAEALRSVLAESGVDADTWLSEAASAPAKDRLRRNTEAAVAAGVFGVPAMRVCKAPGHAELFWGFDDLEYMDLFLQGRDPLGTREEHAAWLQVRPSAQRPR</sequence>
<dbReference type="GO" id="GO:1901170">
    <property type="term" value="P:naphthalene catabolic process"/>
    <property type="evidence" value="ECO:0007669"/>
    <property type="project" value="InterPro"/>
</dbReference>
<dbReference type="RefSeq" id="WP_104229462.1">
    <property type="nucleotide sequence ID" value="NZ_PSNW01000002.1"/>
</dbReference>
<keyword evidence="5" id="KW-1185">Reference proteome</keyword>
<dbReference type="InterPro" id="IPR014440">
    <property type="entry name" value="HCCAis_GSTk"/>
</dbReference>
<dbReference type="InterPro" id="IPR001853">
    <property type="entry name" value="DSBA-like_thioredoxin_dom"/>
</dbReference>
<dbReference type="GO" id="GO:0004364">
    <property type="term" value="F:glutathione transferase activity"/>
    <property type="evidence" value="ECO:0007669"/>
    <property type="project" value="TreeGrafter"/>
</dbReference>
<dbReference type="PANTHER" id="PTHR42943:SF2">
    <property type="entry name" value="GLUTATHIONE S-TRANSFERASE KAPPA 1"/>
    <property type="match status" value="1"/>
</dbReference>
<dbReference type="GO" id="GO:0006749">
    <property type="term" value="P:glutathione metabolic process"/>
    <property type="evidence" value="ECO:0007669"/>
    <property type="project" value="TreeGrafter"/>
</dbReference>
<keyword evidence="1 4" id="KW-0413">Isomerase</keyword>
<comment type="catalytic activity">
    <reaction evidence="1">
        <text>2-hydroxychromene-2-carboxylate = (3E)-4-(2-hydroxyphenyl)-2-oxobut-3-enoate</text>
        <dbReference type="Rhea" id="RHEA:27401"/>
        <dbReference type="ChEBI" id="CHEBI:59350"/>
        <dbReference type="ChEBI" id="CHEBI:59353"/>
        <dbReference type="EC" id="5.99.1.4"/>
    </reaction>
</comment>
<feature type="domain" description="DSBA-like thioredoxin" evidence="3">
    <location>
        <begin position="9"/>
        <end position="198"/>
    </location>
</feature>
<dbReference type="OrthoDB" id="5244108at2"/>
<dbReference type="InterPro" id="IPR051924">
    <property type="entry name" value="GST_Kappa/NadH"/>
</dbReference>
<dbReference type="PANTHER" id="PTHR42943">
    <property type="entry name" value="GLUTATHIONE S-TRANSFERASE KAPPA"/>
    <property type="match status" value="1"/>
</dbReference>
<dbReference type="GO" id="GO:0018845">
    <property type="term" value="F:2-hydroxychromene-2-carboxylate isomerase activity"/>
    <property type="evidence" value="ECO:0007669"/>
    <property type="project" value="UniProtKB-UniRule"/>
</dbReference>
<evidence type="ECO:0000256" key="1">
    <source>
        <dbReference type="PIRNR" id="PIRNR006386"/>
    </source>
</evidence>
<gene>
    <name evidence="4" type="ORF">C3942_06070</name>
</gene>
<dbReference type="SUPFAM" id="SSF52833">
    <property type="entry name" value="Thioredoxin-like"/>
    <property type="match status" value="1"/>
</dbReference>
<reference evidence="4 5" key="1">
    <citation type="submission" date="2018-02" db="EMBL/GenBank/DDBJ databases">
        <title>Genome sequencing of Solimonas sp. HR-BB.</title>
        <authorList>
            <person name="Lee Y."/>
            <person name="Jeon C.O."/>
        </authorList>
    </citation>
    <scope>NUCLEOTIDE SEQUENCE [LARGE SCALE GENOMIC DNA]</scope>
    <source>
        <strain evidence="4 5">HR-BB</strain>
    </source>
</reference>
<feature type="active site" description="Nucleophile" evidence="2">
    <location>
        <position position="16"/>
    </location>
</feature>
<dbReference type="EMBL" id="PSNW01000002">
    <property type="protein sequence ID" value="PPE75236.1"/>
    <property type="molecule type" value="Genomic_DNA"/>
</dbReference>
<evidence type="ECO:0000256" key="2">
    <source>
        <dbReference type="PIRSR" id="PIRSR006386-1"/>
    </source>
</evidence>
<dbReference type="InterPro" id="IPR044087">
    <property type="entry name" value="NahD-like"/>
</dbReference>
<evidence type="ECO:0000313" key="5">
    <source>
        <dbReference type="Proteomes" id="UP000238220"/>
    </source>
</evidence>
<dbReference type="Gene3D" id="3.40.30.10">
    <property type="entry name" value="Glutaredoxin"/>
    <property type="match status" value="1"/>
</dbReference>
<organism evidence="4 5">
    <name type="scientific">Solimonas fluminis</name>
    <dbReference type="NCBI Taxonomy" id="2086571"/>
    <lineage>
        <taxon>Bacteria</taxon>
        <taxon>Pseudomonadati</taxon>
        <taxon>Pseudomonadota</taxon>
        <taxon>Gammaproteobacteria</taxon>
        <taxon>Nevskiales</taxon>
        <taxon>Nevskiaceae</taxon>
        <taxon>Solimonas</taxon>
    </lineage>
</organism>
<accession>A0A2S5TJR7</accession>
<dbReference type="EC" id="5.99.1.4" evidence="1"/>
<dbReference type="InterPro" id="IPR036249">
    <property type="entry name" value="Thioredoxin-like_sf"/>
</dbReference>
<dbReference type="Pfam" id="PF01323">
    <property type="entry name" value="DSBA"/>
    <property type="match status" value="1"/>
</dbReference>
<dbReference type="Proteomes" id="UP000238220">
    <property type="component" value="Unassembled WGS sequence"/>
</dbReference>
<name>A0A2S5TJR7_9GAMM</name>